<dbReference type="GO" id="GO:0044205">
    <property type="term" value="P:'de novo' UMP biosynthetic process"/>
    <property type="evidence" value="ECO:0007669"/>
    <property type="project" value="UniProtKB-UniRule"/>
</dbReference>
<evidence type="ECO:0000259" key="10">
    <source>
        <dbReference type="Pfam" id="PF01180"/>
    </source>
</evidence>
<evidence type="ECO:0000256" key="2">
    <source>
        <dbReference type="ARBA" id="ARBA00004725"/>
    </source>
</evidence>
<dbReference type="HAMAP" id="MF_00224">
    <property type="entry name" value="DHO_dh_type1"/>
    <property type="match status" value="1"/>
</dbReference>
<evidence type="ECO:0000313" key="11">
    <source>
        <dbReference type="EMBL" id="AVP49424.1"/>
    </source>
</evidence>
<dbReference type="SUPFAM" id="SSF51395">
    <property type="entry name" value="FMN-linked oxidoreductases"/>
    <property type="match status" value="1"/>
</dbReference>
<feature type="binding site" evidence="9">
    <location>
        <position position="46"/>
    </location>
    <ligand>
        <name>substrate</name>
    </ligand>
</feature>
<evidence type="ECO:0000313" key="12">
    <source>
        <dbReference type="Proteomes" id="UP000239250"/>
    </source>
</evidence>
<dbReference type="InterPro" id="IPR001295">
    <property type="entry name" value="Dihydroorotate_DH_CS"/>
</dbReference>
<dbReference type="PANTHER" id="PTHR48109:SF1">
    <property type="entry name" value="DIHYDROOROTATE DEHYDROGENASE (FUMARATE)"/>
    <property type="match status" value="1"/>
</dbReference>
<dbReference type="InterPro" id="IPR050074">
    <property type="entry name" value="DHO_dehydrogenase"/>
</dbReference>
<dbReference type="GO" id="GO:0006207">
    <property type="term" value="P:'de novo' pyrimidine nucleobase biosynthetic process"/>
    <property type="evidence" value="ECO:0007669"/>
    <property type="project" value="InterPro"/>
</dbReference>
<dbReference type="InterPro" id="IPR012135">
    <property type="entry name" value="Dihydroorotate_DH_1_2"/>
</dbReference>
<feature type="domain" description="Dihydroorotate dehydrogenase catalytic" evidence="10">
    <location>
        <begin position="5"/>
        <end position="287"/>
    </location>
</feature>
<feature type="binding site" evidence="9">
    <location>
        <position position="166"/>
    </location>
    <ligand>
        <name>FMN</name>
        <dbReference type="ChEBI" id="CHEBI:58210"/>
    </ligand>
</feature>
<evidence type="ECO:0000256" key="4">
    <source>
        <dbReference type="ARBA" id="ARBA00022490"/>
    </source>
</evidence>
<dbReference type="InterPro" id="IPR005720">
    <property type="entry name" value="Dihydroorotate_DH_cat"/>
</dbReference>
<dbReference type="GO" id="GO:0005737">
    <property type="term" value="C:cytoplasm"/>
    <property type="evidence" value="ECO:0007669"/>
    <property type="project" value="UniProtKB-SubCell"/>
</dbReference>
<dbReference type="UniPathway" id="UPA00070"/>
<gene>
    <name evidence="9" type="primary">pyrD</name>
    <name evidence="11" type="ORF">C5T88_02450</name>
</gene>
<feature type="binding site" evidence="9">
    <location>
        <begin position="70"/>
        <end position="74"/>
    </location>
    <ligand>
        <name>substrate</name>
    </ligand>
</feature>
<dbReference type="PANTHER" id="PTHR48109">
    <property type="entry name" value="DIHYDROOROTATE DEHYDROGENASE (QUINONE), MITOCHONDRIAL-RELATED"/>
    <property type="match status" value="1"/>
</dbReference>
<organism evidence="11 12">
    <name type="scientific">Williamsoniiplasma luminosum</name>
    <dbReference type="NCBI Taxonomy" id="214888"/>
    <lineage>
        <taxon>Bacteria</taxon>
        <taxon>Bacillati</taxon>
        <taxon>Mycoplasmatota</taxon>
        <taxon>Mollicutes</taxon>
        <taxon>Entomoplasmatales</taxon>
        <taxon>Williamsoniiplasma</taxon>
    </lineage>
</organism>
<protein>
    <recommendedName>
        <fullName evidence="9">Dihydroorotate dehydrogenase</fullName>
        <shortName evidence="9">DHOD</shortName>
        <shortName evidence="9">DHODase</shortName>
        <shortName evidence="9">DHOdehase</shortName>
        <ecNumber evidence="9">1.3.-.-</ecNumber>
    </recommendedName>
</protein>
<feature type="binding site" evidence="9">
    <location>
        <begin position="266"/>
        <end position="267"/>
    </location>
    <ligand>
        <name>FMN</name>
        <dbReference type="ChEBI" id="CHEBI:58210"/>
    </ligand>
</feature>
<dbReference type="AlphaFoldDB" id="A0A2S0NK87"/>
<comment type="subcellular location">
    <subcellularLocation>
        <location evidence="1 9">Cytoplasm</location>
    </subcellularLocation>
</comment>
<dbReference type="RefSeq" id="WP_303662012.1">
    <property type="nucleotide sequence ID" value="NZ_CP027019.1"/>
</dbReference>
<sequence length="315" mass="34327">MRAKLKTYINDLELKNPILIPAGPAVYGEALDTFFDIQALGAITTKTITLEPKIGNKGHKLLDYPGGYLNSIGLKNVGLKKFILEKLEFLKTVDVPLIVSIAGNTELEFIQLIKALDKEDRISAIEINLSCPNVNNKHILFDSDPTQVYDLLSKLRNLTNKKLFVKLSPNIYTIVAVAISCKKAGIDALVVMNTLPGMRFDLKTKTPIFENKTGGLSGSAIKPLALKLVYDISNAVDIPIIGMGGISTTDDVIEMLIAGASVVGIGSAIMKDPIVITKILSELPNKLQELGIESIDSLVKEIRSTRLWNQNQSSL</sequence>
<dbReference type="Gene3D" id="3.20.20.70">
    <property type="entry name" value="Aldolase class I"/>
    <property type="match status" value="1"/>
</dbReference>
<evidence type="ECO:0000256" key="8">
    <source>
        <dbReference type="ARBA" id="ARBA00023002"/>
    </source>
</evidence>
<feature type="binding site" evidence="9">
    <location>
        <position position="128"/>
    </location>
    <ligand>
        <name>FMN</name>
        <dbReference type="ChEBI" id="CHEBI:58210"/>
    </ligand>
</feature>
<accession>A0A2S0NK87</accession>
<dbReference type="GO" id="GO:0004152">
    <property type="term" value="F:dihydroorotate dehydrogenase activity"/>
    <property type="evidence" value="ECO:0007669"/>
    <property type="project" value="UniProtKB-UniRule"/>
</dbReference>
<feature type="binding site" evidence="9">
    <location>
        <begin position="193"/>
        <end position="194"/>
    </location>
    <ligand>
        <name>substrate</name>
    </ligand>
</feature>
<name>A0A2S0NK87_9MOLU</name>
<dbReference type="NCBIfam" id="TIGR01037">
    <property type="entry name" value="pyrD_sub1_fam"/>
    <property type="match status" value="1"/>
</dbReference>
<comment type="similarity">
    <text evidence="3 9">Belongs to the dihydroorotate dehydrogenase family. Type 1 subfamily.</text>
</comment>
<dbReference type="Pfam" id="PF01180">
    <property type="entry name" value="DHO_dh"/>
    <property type="match status" value="1"/>
</dbReference>
<dbReference type="InterPro" id="IPR013785">
    <property type="entry name" value="Aldolase_TIM"/>
</dbReference>
<feature type="binding site" evidence="9">
    <location>
        <begin position="244"/>
        <end position="245"/>
    </location>
    <ligand>
        <name>FMN</name>
        <dbReference type="ChEBI" id="CHEBI:58210"/>
    </ligand>
</feature>
<dbReference type="NCBIfam" id="NF005574">
    <property type="entry name" value="PRK07259.1"/>
    <property type="match status" value="1"/>
</dbReference>
<comment type="pathway">
    <text evidence="2 9">Pyrimidine metabolism; UMP biosynthesis via de novo pathway.</text>
</comment>
<dbReference type="InterPro" id="IPR024920">
    <property type="entry name" value="Dihydroorotate_DH_1"/>
</dbReference>
<comment type="cofactor">
    <cofactor evidence="9">
        <name>FMN</name>
        <dbReference type="ChEBI" id="CHEBI:58210"/>
    </cofactor>
    <text evidence="9">Binds 1 FMN per subunit.</text>
</comment>
<dbReference type="InterPro" id="IPR049622">
    <property type="entry name" value="Dihydroorotate_DH_I"/>
</dbReference>
<feature type="binding site" evidence="9">
    <location>
        <begin position="46"/>
        <end position="47"/>
    </location>
    <ligand>
        <name>FMN</name>
        <dbReference type="ChEBI" id="CHEBI:58210"/>
    </ligand>
</feature>
<dbReference type="PIRSF" id="PIRSF000164">
    <property type="entry name" value="DHO_oxidase"/>
    <property type="match status" value="1"/>
</dbReference>
<keyword evidence="7 9" id="KW-0665">Pyrimidine biosynthesis</keyword>
<keyword evidence="6 9" id="KW-0288">FMN</keyword>
<comment type="caution">
    <text evidence="9">Lacks conserved residue(s) required for the propagation of feature annotation.</text>
</comment>
<evidence type="ECO:0000256" key="1">
    <source>
        <dbReference type="ARBA" id="ARBA00004496"/>
    </source>
</evidence>
<evidence type="ECO:0000256" key="7">
    <source>
        <dbReference type="ARBA" id="ARBA00022975"/>
    </source>
</evidence>
<reference evidence="12" key="1">
    <citation type="submission" date="2018-02" db="EMBL/GenBank/DDBJ databases">
        <title>Firefly genomes illuminate parallel origins of bioluminescence in beetles.</title>
        <authorList>
            <person name="Fallon T.R."/>
            <person name="Lower S.E.S."/>
            <person name="Behringer M."/>
            <person name="Weng J.-K."/>
        </authorList>
    </citation>
    <scope>NUCLEOTIDE SEQUENCE [LARGE SCALE GENOMIC DNA]</scope>
</reference>
<keyword evidence="8 9" id="KW-0560">Oxidoreductase</keyword>
<evidence type="ECO:0000256" key="5">
    <source>
        <dbReference type="ARBA" id="ARBA00022630"/>
    </source>
</evidence>
<dbReference type="InterPro" id="IPR033888">
    <property type="entry name" value="DHOD_1B"/>
</dbReference>
<comment type="function">
    <text evidence="9">Catalyzes the conversion of dihydroorotate to orotate.</text>
</comment>
<evidence type="ECO:0000256" key="3">
    <source>
        <dbReference type="ARBA" id="ARBA00008008"/>
    </source>
</evidence>
<proteinExistence type="inferred from homology"/>
<evidence type="ECO:0000256" key="6">
    <source>
        <dbReference type="ARBA" id="ARBA00022643"/>
    </source>
</evidence>
<dbReference type="PROSITE" id="PS00912">
    <property type="entry name" value="DHODEHASE_2"/>
    <property type="match status" value="1"/>
</dbReference>
<feature type="binding site" evidence="9">
    <location>
        <position position="128"/>
    </location>
    <ligand>
        <name>substrate</name>
    </ligand>
</feature>
<dbReference type="EMBL" id="CP027019">
    <property type="protein sequence ID" value="AVP49424.1"/>
    <property type="molecule type" value="Genomic_DNA"/>
</dbReference>
<feature type="active site" description="Nucleophile" evidence="9">
    <location>
        <position position="131"/>
    </location>
</feature>
<keyword evidence="5 9" id="KW-0285">Flavoprotein</keyword>
<feature type="binding site" evidence="9">
    <location>
        <position position="218"/>
    </location>
    <ligand>
        <name>FMN</name>
        <dbReference type="ChEBI" id="CHEBI:58210"/>
    </ligand>
</feature>
<keyword evidence="4 9" id="KW-0963">Cytoplasm</keyword>
<comment type="catalytic activity">
    <reaction evidence="9">
        <text>(S)-dihydroorotate + A = orotate + AH2</text>
        <dbReference type="Rhea" id="RHEA:18073"/>
        <dbReference type="ChEBI" id="CHEBI:13193"/>
        <dbReference type="ChEBI" id="CHEBI:17499"/>
        <dbReference type="ChEBI" id="CHEBI:30839"/>
        <dbReference type="ChEBI" id="CHEBI:30864"/>
    </reaction>
</comment>
<dbReference type="Proteomes" id="UP000239250">
    <property type="component" value="Chromosome"/>
</dbReference>
<dbReference type="CDD" id="cd04740">
    <property type="entry name" value="DHOD_1B_like"/>
    <property type="match status" value="1"/>
</dbReference>
<evidence type="ECO:0000256" key="9">
    <source>
        <dbReference type="HAMAP-Rule" id="MF_00224"/>
    </source>
</evidence>
<dbReference type="EC" id="1.3.-.-" evidence="9"/>